<reference evidence="2" key="1">
    <citation type="journal article" date="2023" name="Mol. Phylogenet. Evol.">
        <title>Genome-scale phylogeny and comparative genomics of the fungal order Sordariales.</title>
        <authorList>
            <person name="Hensen N."/>
            <person name="Bonometti L."/>
            <person name="Westerberg I."/>
            <person name="Brannstrom I.O."/>
            <person name="Guillou S."/>
            <person name="Cros-Aarteil S."/>
            <person name="Calhoun S."/>
            <person name="Haridas S."/>
            <person name="Kuo A."/>
            <person name="Mondo S."/>
            <person name="Pangilinan J."/>
            <person name="Riley R."/>
            <person name="LaButti K."/>
            <person name="Andreopoulos B."/>
            <person name="Lipzen A."/>
            <person name="Chen C."/>
            <person name="Yan M."/>
            <person name="Daum C."/>
            <person name="Ng V."/>
            <person name="Clum A."/>
            <person name="Steindorff A."/>
            <person name="Ohm R.A."/>
            <person name="Martin F."/>
            <person name="Silar P."/>
            <person name="Natvig D.O."/>
            <person name="Lalanne C."/>
            <person name="Gautier V."/>
            <person name="Ament-Velasquez S.L."/>
            <person name="Kruys A."/>
            <person name="Hutchinson M.I."/>
            <person name="Powell A.J."/>
            <person name="Barry K."/>
            <person name="Miller A.N."/>
            <person name="Grigoriev I.V."/>
            <person name="Debuchy R."/>
            <person name="Gladieux P."/>
            <person name="Hiltunen Thoren M."/>
            <person name="Johannesson H."/>
        </authorList>
    </citation>
    <scope>NUCLEOTIDE SEQUENCE</scope>
    <source>
        <strain evidence="2">PSN293</strain>
    </source>
</reference>
<keyword evidence="1" id="KW-0472">Membrane</keyword>
<keyword evidence="1" id="KW-1133">Transmembrane helix</keyword>
<dbReference type="AlphaFoldDB" id="A0AAN6Y6R9"/>
<reference evidence="2" key="2">
    <citation type="submission" date="2023-05" db="EMBL/GenBank/DDBJ databases">
        <authorList>
            <consortium name="Lawrence Berkeley National Laboratory"/>
            <person name="Steindorff A."/>
            <person name="Hensen N."/>
            <person name="Bonometti L."/>
            <person name="Westerberg I."/>
            <person name="Brannstrom I.O."/>
            <person name="Guillou S."/>
            <person name="Cros-Aarteil S."/>
            <person name="Calhoun S."/>
            <person name="Haridas S."/>
            <person name="Kuo A."/>
            <person name="Mondo S."/>
            <person name="Pangilinan J."/>
            <person name="Riley R."/>
            <person name="Labutti K."/>
            <person name="Andreopoulos B."/>
            <person name="Lipzen A."/>
            <person name="Chen C."/>
            <person name="Yanf M."/>
            <person name="Daum C."/>
            <person name="Ng V."/>
            <person name="Clum A."/>
            <person name="Ohm R."/>
            <person name="Martin F."/>
            <person name="Silar P."/>
            <person name="Natvig D."/>
            <person name="Lalanne C."/>
            <person name="Gautier V."/>
            <person name="Ament-Velasquez S.L."/>
            <person name="Kruys A."/>
            <person name="Hutchinson M.I."/>
            <person name="Powell A.J."/>
            <person name="Barry K."/>
            <person name="Miller A.N."/>
            <person name="Grigoriev I.V."/>
            <person name="Debuchy R."/>
            <person name="Gladieux P."/>
            <person name="Thoren M.H."/>
            <person name="Johannesson H."/>
        </authorList>
    </citation>
    <scope>NUCLEOTIDE SEQUENCE</scope>
    <source>
        <strain evidence="2">PSN293</strain>
    </source>
</reference>
<feature type="transmembrane region" description="Helical" evidence="1">
    <location>
        <begin position="29"/>
        <end position="50"/>
    </location>
</feature>
<evidence type="ECO:0000256" key="1">
    <source>
        <dbReference type="SAM" id="Phobius"/>
    </source>
</evidence>
<feature type="transmembrane region" description="Helical" evidence="1">
    <location>
        <begin position="57"/>
        <end position="74"/>
    </location>
</feature>
<keyword evidence="3" id="KW-1185">Reference proteome</keyword>
<dbReference type="Proteomes" id="UP001301769">
    <property type="component" value="Unassembled WGS sequence"/>
</dbReference>
<accession>A0AAN6Y6R9</accession>
<sequence>MEQQNMEQRALEVYIDIPDDEEVIEDLQFALVVWALILFTVGISVFGRWLEVGRVHLVLIYVAGLFLLAVWLWTRRVD</sequence>
<evidence type="ECO:0000313" key="2">
    <source>
        <dbReference type="EMBL" id="KAK4210462.1"/>
    </source>
</evidence>
<organism evidence="2 3">
    <name type="scientific">Rhypophila decipiens</name>
    <dbReference type="NCBI Taxonomy" id="261697"/>
    <lineage>
        <taxon>Eukaryota</taxon>
        <taxon>Fungi</taxon>
        <taxon>Dikarya</taxon>
        <taxon>Ascomycota</taxon>
        <taxon>Pezizomycotina</taxon>
        <taxon>Sordariomycetes</taxon>
        <taxon>Sordariomycetidae</taxon>
        <taxon>Sordariales</taxon>
        <taxon>Naviculisporaceae</taxon>
        <taxon>Rhypophila</taxon>
    </lineage>
</organism>
<name>A0AAN6Y6R9_9PEZI</name>
<protein>
    <submittedName>
        <fullName evidence="2">Uncharacterized protein</fullName>
    </submittedName>
</protein>
<comment type="caution">
    <text evidence="2">The sequence shown here is derived from an EMBL/GenBank/DDBJ whole genome shotgun (WGS) entry which is preliminary data.</text>
</comment>
<keyword evidence="1" id="KW-0812">Transmembrane</keyword>
<evidence type="ECO:0000313" key="3">
    <source>
        <dbReference type="Proteomes" id="UP001301769"/>
    </source>
</evidence>
<gene>
    <name evidence="2" type="ORF">QBC37DRAFT_377038</name>
</gene>
<proteinExistence type="predicted"/>
<dbReference type="EMBL" id="MU858174">
    <property type="protein sequence ID" value="KAK4210462.1"/>
    <property type="molecule type" value="Genomic_DNA"/>
</dbReference>